<evidence type="ECO:0000256" key="1">
    <source>
        <dbReference type="SAM" id="Phobius"/>
    </source>
</evidence>
<dbReference type="Pfam" id="PF19626">
    <property type="entry name" value="DUF6131"/>
    <property type="match status" value="1"/>
</dbReference>
<evidence type="ECO:0000313" key="2">
    <source>
        <dbReference type="EMBL" id="SQI37191.1"/>
    </source>
</evidence>
<dbReference type="AlphaFoldDB" id="A0A2X4UER9"/>
<dbReference type="InterPro" id="IPR046134">
    <property type="entry name" value="DUF6131"/>
</dbReference>
<gene>
    <name evidence="2" type="ORF">NCTC10994_03515</name>
</gene>
<keyword evidence="3" id="KW-1185">Reference proteome</keyword>
<feature type="transmembrane region" description="Helical" evidence="1">
    <location>
        <begin position="32"/>
        <end position="65"/>
    </location>
</feature>
<keyword evidence="1" id="KW-0472">Membrane</keyword>
<dbReference type="STRING" id="1219011.GCA_001895045_03817"/>
<dbReference type="EMBL" id="LS483468">
    <property type="protein sequence ID" value="SQI37191.1"/>
    <property type="molecule type" value="Genomic_DNA"/>
</dbReference>
<accession>A0A2X4UER9</accession>
<dbReference type="Proteomes" id="UP000249091">
    <property type="component" value="Chromosome 1"/>
</dbReference>
<proteinExistence type="predicted"/>
<evidence type="ECO:0000313" key="3">
    <source>
        <dbReference type="Proteomes" id="UP000249091"/>
    </source>
</evidence>
<dbReference type="KEGG" id="rcr:NCTC10994_03515"/>
<sequence length="79" mass="8183">MCFDADNPGIQDLDPEPLGIGQDSEVDAMIVLGLILLVVGFFTGISILTTLGVILLVIGVIMAILGASGKAVGGRAHWY</sequence>
<organism evidence="2 3">
    <name type="scientific">Rhodococcus coprophilus</name>
    <dbReference type="NCBI Taxonomy" id="38310"/>
    <lineage>
        <taxon>Bacteria</taxon>
        <taxon>Bacillati</taxon>
        <taxon>Actinomycetota</taxon>
        <taxon>Actinomycetes</taxon>
        <taxon>Mycobacteriales</taxon>
        <taxon>Nocardiaceae</taxon>
        <taxon>Rhodococcus</taxon>
    </lineage>
</organism>
<keyword evidence="1" id="KW-1133">Transmembrane helix</keyword>
<keyword evidence="1" id="KW-0812">Transmembrane</keyword>
<reference evidence="2 3" key="1">
    <citation type="submission" date="2018-06" db="EMBL/GenBank/DDBJ databases">
        <authorList>
            <consortium name="Pathogen Informatics"/>
            <person name="Doyle S."/>
        </authorList>
    </citation>
    <scope>NUCLEOTIDE SEQUENCE [LARGE SCALE GENOMIC DNA]</scope>
    <source>
        <strain evidence="2 3">NCTC10994</strain>
    </source>
</reference>
<protein>
    <submittedName>
        <fullName evidence="2">Hypothetical membrane protein</fullName>
    </submittedName>
</protein>
<name>A0A2X4UER9_9NOCA</name>